<name>A0A445IKS7_GLYSO</name>
<reference evidence="1 2" key="1">
    <citation type="submission" date="2018-09" db="EMBL/GenBank/DDBJ databases">
        <title>A high-quality reference genome of wild soybean provides a powerful tool to mine soybean genomes.</title>
        <authorList>
            <person name="Xie M."/>
            <person name="Chung C.Y.L."/>
            <person name="Li M.-W."/>
            <person name="Wong F.-L."/>
            <person name="Chan T.-F."/>
            <person name="Lam H.-M."/>
        </authorList>
    </citation>
    <scope>NUCLEOTIDE SEQUENCE [LARGE SCALE GENOMIC DNA]</scope>
    <source>
        <strain evidence="2">cv. W05</strain>
        <tissue evidence="1">Hypocotyl of etiolated seedlings</tissue>
    </source>
</reference>
<dbReference type="AlphaFoldDB" id="A0A445IKS7"/>
<proteinExistence type="predicted"/>
<dbReference type="Proteomes" id="UP000289340">
    <property type="component" value="Chromosome 10"/>
</dbReference>
<keyword evidence="2" id="KW-1185">Reference proteome</keyword>
<accession>A0A445IKS7</accession>
<evidence type="ECO:0000313" key="1">
    <source>
        <dbReference type="EMBL" id="RZB86676.1"/>
    </source>
</evidence>
<gene>
    <name evidence="1" type="ORF">D0Y65_026659</name>
</gene>
<protein>
    <submittedName>
        <fullName evidence="1">Uncharacterized protein</fullName>
    </submittedName>
</protein>
<dbReference type="EMBL" id="QZWG01000010">
    <property type="protein sequence ID" value="RZB86676.1"/>
    <property type="molecule type" value="Genomic_DNA"/>
</dbReference>
<organism evidence="1 2">
    <name type="scientific">Glycine soja</name>
    <name type="common">Wild soybean</name>
    <dbReference type="NCBI Taxonomy" id="3848"/>
    <lineage>
        <taxon>Eukaryota</taxon>
        <taxon>Viridiplantae</taxon>
        <taxon>Streptophyta</taxon>
        <taxon>Embryophyta</taxon>
        <taxon>Tracheophyta</taxon>
        <taxon>Spermatophyta</taxon>
        <taxon>Magnoliopsida</taxon>
        <taxon>eudicotyledons</taxon>
        <taxon>Gunneridae</taxon>
        <taxon>Pentapetalae</taxon>
        <taxon>rosids</taxon>
        <taxon>fabids</taxon>
        <taxon>Fabales</taxon>
        <taxon>Fabaceae</taxon>
        <taxon>Papilionoideae</taxon>
        <taxon>50 kb inversion clade</taxon>
        <taxon>NPAAA clade</taxon>
        <taxon>indigoferoid/millettioid clade</taxon>
        <taxon>Phaseoleae</taxon>
        <taxon>Glycine</taxon>
        <taxon>Glycine subgen. Soja</taxon>
    </lineage>
</organism>
<sequence length="58" mass="6344">MSSCFTMRLVISMSFSLGINSFKKAISATETKCHSTIGVMKKSRKLLLDAKKNGTITT</sequence>
<evidence type="ECO:0000313" key="2">
    <source>
        <dbReference type="Proteomes" id="UP000289340"/>
    </source>
</evidence>
<comment type="caution">
    <text evidence="1">The sequence shown here is derived from an EMBL/GenBank/DDBJ whole genome shotgun (WGS) entry which is preliminary data.</text>
</comment>